<proteinExistence type="predicted"/>
<evidence type="ECO:0000313" key="1">
    <source>
        <dbReference type="EMBL" id="KAK8505156.1"/>
    </source>
</evidence>
<evidence type="ECO:0000313" key="2">
    <source>
        <dbReference type="Proteomes" id="UP001472677"/>
    </source>
</evidence>
<keyword evidence="2" id="KW-1185">Reference proteome</keyword>
<dbReference type="Proteomes" id="UP001472677">
    <property type="component" value="Unassembled WGS sequence"/>
</dbReference>
<accession>A0ABR2BDG2</accession>
<name>A0ABR2BDG2_9ROSI</name>
<gene>
    <name evidence="1" type="ORF">V6N12_066685</name>
</gene>
<organism evidence="1 2">
    <name type="scientific">Hibiscus sabdariffa</name>
    <name type="common">roselle</name>
    <dbReference type="NCBI Taxonomy" id="183260"/>
    <lineage>
        <taxon>Eukaryota</taxon>
        <taxon>Viridiplantae</taxon>
        <taxon>Streptophyta</taxon>
        <taxon>Embryophyta</taxon>
        <taxon>Tracheophyta</taxon>
        <taxon>Spermatophyta</taxon>
        <taxon>Magnoliopsida</taxon>
        <taxon>eudicotyledons</taxon>
        <taxon>Gunneridae</taxon>
        <taxon>Pentapetalae</taxon>
        <taxon>rosids</taxon>
        <taxon>malvids</taxon>
        <taxon>Malvales</taxon>
        <taxon>Malvaceae</taxon>
        <taxon>Malvoideae</taxon>
        <taxon>Hibiscus</taxon>
    </lineage>
</organism>
<reference evidence="1 2" key="1">
    <citation type="journal article" date="2024" name="G3 (Bethesda)">
        <title>Genome assembly of Hibiscus sabdariffa L. provides insights into metabolisms of medicinal natural products.</title>
        <authorList>
            <person name="Kim T."/>
        </authorList>
    </citation>
    <scope>NUCLEOTIDE SEQUENCE [LARGE SCALE GENOMIC DNA]</scope>
    <source>
        <strain evidence="1">TK-2024</strain>
        <tissue evidence="1">Old leaves</tissue>
    </source>
</reference>
<dbReference type="EMBL" id="JBBPBM010000129">
    <property type="protein sequence ID" value="KAK8505156.1"/>
    <property type="molecule type" value="Genomic_DNA"/>
</dbReference>
<sequence length="72" mass="8070">MGTHWRSQGFYVEIDEGGLVHEAAAFPWVHVPNPAVAVATAAAKAFSFRRPDPSSIIIHQRAEKPKYKYTFD</sequence>
<comment type="caution">
    <text evidence="1">The sequence shown here is derived from an EMBL/GenBank/DDBJ whole genome shotgun (WGS) entry which is preliminary data.</text>
</comment>
<protein>
    <submittedName>
        <fullName evidence="1">Uncharacterized protein</fullName>
    </submittedName>
</protein>